<evidence type="ECO:0000256" key="19">
    <source>
        <dbReference type="SAM" id="MobiDB-lite"/>
    </source>
</evidence>
<dbReference type="AlphaFoldDB" id="A0A5P9QA09"/>
<evidence type="ECO:0000256" key="5">
    <source>
        <dbReference type="ARBA" id="ARBA00010185"/>
    </source>
</evidence>
<name>A0A5P9QA09_9MICO</name>
<gene>
    <name evidence="21" type="primary">cds1</name>
    <name evidence="21" type="ORF">KDY119_01408</name>
</gene>
<dbReference type="PANTHER" id="PTHR46382:SF1">
    <property type="entry name" value="PHOSPHATIDATE CYTIDYLYLTRANSFERASE"/>
    <property type="match status" value="1"/>
</dbReference>
<feature type="transmembrane region" description="Helical" evidence="20">
    <location>
        <begin position="199"/>
        <end position="218"/>
    </location>
</feature>
<reference evidence="21 22" key="1">
    <citation type="submission" date="2019-10" db="EMBL/GenBank/DDBJ databases">
        <title>Genome sequence of Luteimicrobium xylanilyticum HY-24.</title>
        <authorList>
            <person name="Kim D.Y."/>
            <person name="Park H.-Y."/>
        </authorList>
    </citation>
    <scope>NUCLEOTIDE SEQUENCE [LARGE SCALE GENOMIC DNA]</scope>
    <source>
        <strain evidence="21 22">HY-24</strain>
    </source>
</reference>
<keyword evidence="16" id="KW-0594">Phospholipid biosynthesis</keyword>
<feature type="transmembrane region" description="Helical" evidence="20">
    <location>
        <begin position="121"/>
        <end position="137"/>
    </location>
</feature>
<dbReference type="PANTHER" id="PTHR46382">
    <property type="entry name" value="PHOSPHATIDATE CYTIDYLYLTRANSFERASE"/>
    <property type="match status" value="1"/>
</dbReference>
<feature type="transmembrane region" description="Helical" evidence="20">
    <location>
        <begin position="143"/>
        <end position="160"/>
    </location>
</feature>
<evidence type="ECO:0000256" key="11">
    <source>
        <dbReference type="ARBA" id="ARBA00022692"/>
    </source>
</evidence>
<evidence type="ECO:0000256" key="6">
    <source>
        <dbReference type="ARBA" id="ARBA00012487"/>
    </source>
</evidence>
<protein>
    <recommendedName>
        <fullName evidence="7 18">Phosphatidate cytidylyltransferase</fullName>
        <ecNumber evidence="6 18">2.7.7.41</ecNumber>
    </recommendedName>
</protein>
<feature type="transmembrane region" description="Helical" evidence="20">
    <location>
        <begin position="92"/>
        <end position="109"/>
    </location>
</feature>
<keyword evidence="10 18" id="KW-0808">Transferase</keyword>
<evidence type="ECO:0000256" key="20">
    <source>
        <dbReference type="SAM" id="Phobius"/>
    </source>
</evidence>
<evidence type="ECO:0000256" key="1">
    <source>
        <dbReference type="ARBA" id="ARBA00001698"/>
    </source>
</evidence>
<evidence type="ECO:0000256" key="8">
    <source>
        <dbReference type="ARBA" id="ARBA00022475"/>
    </source>
</evidence>
<dbReference type="Proteomes" id="UP000326702">
    <property type="component" value="Chromosome"/>
</dbReference>
<keyword evidence="8" id="KW-1003">Cell membrane</keyword>
<evidence type="ECO:0000256" key="10">
    <source>
        <dbReference type="ARBA" id="ARBA00022679"/>
    </source>
</evidence>
<keyword evidence="11 18" id="KW-0812">Transmembrane</keyword>
<dbReference type="PROSITE" id="PS01315">
    <property type="entry name" value="CDS"/>
    <property type="match status" value="1"/>
</dbReference>
<keyword evidence="13 20" id="KW-1133">Transmembrane helix</keyword>
<organism evidence="21 22">
    <name type="scientific">Luteimicrobium xylanilyticum</name>
    <dbReference type="NCBI Taxonomy" id="1133546"/>
    <lineage>
        <taxon>Bacteria</taxon>
        <taxon>Bacillati</taxon>
        <taxon>Actinomycetota</taxon>
        <taxon>Actinomycetes</taxon>
        <taxon>Micrococcales</taxon>
        <taxon>Luteimicrobium</taxon>
    </lineage>
</organism>
<keyword evidence="12 18" id="KW-0548">Nucleotidyltransferase</keyword>
<dbReference type="RefSeq" id="WP_083890922.1">
    <property type="nucleotide sequence ID" value="NZ_BAABIH010000034.1"/>
</dbReference>
<dbReference type="EC" id="2.7.7.41" evidence="6 18"/>
<evidence type="ECO:0000256" key="4">
    <source>
        <dbReference type="ARBA" id="ARBA00005189"/>
    </source>
</evidence>
<comment type="pathway">
    <text evidence="3 18">Phospholipid metabolism; CDP-diacylglycerol biosynthesis; CDP-diacylglycerol from sn-glycerol 3-phosphate: step 3/3.</text>
</comment>
<dbReference type="Pfam" id="PF01148">
    <property type="entry name" value="CTP_transf_1"/>
    <property type="match status" value="1"/>
</dbReference>
<evidence type="ECO:0000256" key="2">
    <source>
        <dbReference type="ARBA" id="ARBA00004651"/>
    </source>
</evidence>
<keyword evidence="22" id="KW-1185">Reference proteome</keyword>
<evidence type="ECO:0000256" key="12">
    <source>
        <dbReference type="ARBA" id="ARBA00022695"/>
    </source>
</evidence>
<dbReference type="GO" id="GO:0004605">
    <property type="term" value="F:phosphatidate cytidylyltransferase activity"/>
    <property type="evidence" value="ECO:0007669"/>
    <property type="project" value="UniProtKB-EC"/>
</dbReference>
<comment type="subcellular location">
    <subcellularLocation>
        <location evidence="2">Cell membrane</location>
        <topology evidence="2">Multi-pass membrane protein</topology>
    </subcellularLocation>
</comment>
<comment type="similarity">
    <text evidence="5 18">Belongs to the CDS family.</text>
</comment>
<keyword evidence="14" id="KW-0443">Lipid metabolism</keyword>
<evidence type="ECO:0000256" key="3">
    <source>
        <dbReference type="ARBA" id="ARBA00005119"/>
    </source>
</evidence>
<evidence type="ECO:0000313" key="21">
    <source>
        <dbReference type="EMBL" id="QFU97902.1"/>
    </source>
</evidence>
<evidence type="ECO:0000256" key="9">
    <source>
        <dbReference type="ARBA" id="ARBA00022516"/>
    </source>
</evidence>
<dbReference type="EMBL" id="CP045529">
    <property type="protein sequence ID" value="QFU97902.1"/>
    <property type="molecule type" value="Genomic_DNA"/>
</dbReference>
<feature type="compositionally biased region" description="Basic residues" evidence="19">
    <location>
        <begin position="1"/>
        <end position="10"/>
    </location>
</feature>
<feature type="compositionally biased region" description="Basic and acidic residues" evidence="19">
    <location>
        <begin position="18"/>
        <end position="27"/>
    </location>
</feature>
<feature type="transmembrane region" description="Helical" evidence="20">
    <location>
        <begin position="172"/>
        <end position="193"/>
    </location>
</feature>
<dbReference type="GO" id="GO:0005886">
    <property type="term" value="C:plasma membrane"/>
    <property type="evidence" value="ECO:0007669"/>
    <property type="project" value="UniProtKB-SubCell"/>
</dbReference>
<evidence type="ECO:0000256" key="15">
    <source>
        <dbReference type="ARBA" id="ARBA00023136"/>
    </source>
</evidence>
<evidence type="ECO:0000256" key="18">
    <source>
        <dbReference type="RuleBase" id="RU003938"/>
    </source>
</evidence>
<comment type="pathway">
    <text evidence="4">Lipid metabolism.</text>
</comment>
<dbReference type="KEGG" id="lxl:KDY119_01408"/>
<sequence length="329" mass="33931">MAAAKRKKSARPTPSYRRKGEDLRAELRAPVPVGDADPESVVAEDGVPFADPIVAADLPVPPKAGRNLPAAIAVGVLLLAVVAASLVFRPEFFVAFAVLAVGGAVWELAQAFKRRGIRLPLLPLLVGTAGILVSSYYSGSEALMVSFLLTVGGVVVWCALDESGAAGVRDAAAGVFATAWLPFMAGFVMLLLAEPQGELRVALFVLLAVASDTGGYVAGVLFGRHPLAPTVSPKKSIEGLMGSFVLAIAVGLVGAHVLDADPWVGVALGVLAPLTATLGDLAESLLKRDLDLKDMGRLLPGHGGILDRLDSLLITAPLVYVLLATAVPG</sequence>
<feature type="transmembrane region" description="Helical" evidence="20">
    <location>
        <begin position="239"/>
        <end position="258"/>
    </location>
</feature>
<feature type="transmembrane region" description="Helical" evidence="20">
    <location>
        <begin position="264"/>
        <end position="286"/>
    </location>
</feature>
<evidence type="ECO:0000256" key="7">
    <source>
        <dbReference type="ARBA" id="ARBA00019373"/>
    </source>
</evidence>
<keyword evidence="9" id="KW-0444">Lipid biosynthesis</keyword>
<accession>A0A5P9QA09</accession>
<evidence type="ECO:0000256" key="17">
    <source>
        <dbReference type="ARBA" id="ARBA00023264"/>
    </source>
</evidence>
<evidence type="ECO:0000256" key="13">
    <source>
        <dbReference type="ARBA" id="ARBA00022989"/>
    </source>
</evidence>
<proteinExistence type="inferred from homology"/>
<feature type="transmembrane region" description="Helical" evidence="20">
    <location>
        <begin position="68"/>
        <end position="86"/>
    </location>
</feature>
<evidence type="ECO:0000256" key="16">
    <source>
        <dbReference type="ARBA" id="ARBA00023209"/>
    </source>
</evidence>
<feature type="region of interest" description="Disordered" evidence="19">
    <location>
        <begin position="1"/>
        <end position="37"/>
    </location>
</feature>
<evidence type="ECO:0000256" key="14">
    <source>
        <dbReference type="ARBA" id="ARBA00023098"/>
    </source>
</evidence>
<keyword evidence="17" id="KW-1208">Phospholipid metabolism</keyword>
<comment type="catalytic activity">
    <reaction evidence="1 18">
        <text>a 1,2-diacyl-sn-glycero-3-phosphate + CTP + H(+) = a CDP-1,2-diacyl-sn-glycerol + diphosphate</text>
        <dbReference type="Rhea" id="RHEA:16229"/>
        <dbReference type="ChEBI" id="CHEBI:15378"/>
        <dbReference type="ChEBI" id="CHEBI:33019"/>
        <dbReference type="ChEBI" id="CHEBI:37563"/>
        <dbReference type="ChEBI" id="CHEBI:58332"/>
        <dbReference type="ChEBI" id="CHEBI:58608"/>
        <dbReference type="EC" id="2.7.7.41"/>
    </reaction>
</comment>
<dbReference type="InterPro" id="IPR000374">
    <property type="entry name" value="PC_trans"/>
</dbReference>
<keyword evidence="15 20" id="KW-0472">Membrane</keyword>
<evidence type="ECO:0000313" key="22">
    <source>
        <dbReference type="Proteomes" id="UP000326702"/>
    </source>
</evidence>
<dbReference type="OrthoDB" id="9799199at2"/>
<dbReference type="GO" id="GO:0016024">
    <property type="term" value="P:CDP-diacylglycerol biosynthetic process"/>
    <property type="evidence" value="ECO:0007669"/>
    <property type="project" value="UniProtKB-UniPathway"/>
</dbReference>
<dbReference type="UniPathway" id="UPA00557">
    <property type="reaction ID" value="UER00614"/>
</dbReference>